<dbReference type="Proteomes" id="UP001145742">
    <property type="component" value="Unassembled WGS sequence"/>
</dbReference>
<evidence type="ECO:0000313" key="1">
    <source>
        <dbReference type="EMBL" id="KAJ7413817.1"/>
    </source>
</evidence>
<protein>
    <submittedName>
        <fullName evidence="1">Uncharacterized protein</fullName>
    </submittedName>
</protein>
<sequence>MAGTRLGAKTIVFPEAAHEKSDASNQMELIDQFGETGFKLKDYGGRVQRDNAHAIASSWAVSHANQCSNRRSLNASQDENLVAKHIKGVYGCALLRSHLKYCVQFWTPQYKKAKMFLEQVHRKATNMMRGLEHTLYDERLRDLGLFSIEKSRLRWNLINTNK</sequence>
<gene>
    <name evidence="1" type="ORF">WISP_88152</name>
</gene>
<reference evidence="1" key="1">
    <citation type="submission" date="2019-10" db="EMBL/GenBank/DDBJ databases">
        <authorList>
            <person name="Soares A.E.R."/>
            <person name="Aleixo A."/>
            <person name="Schneider P."/>
            <person name="Miyaki C.Y."/>
            <person name="Schneider M.P."/>
            <person name="Mello C."/>
            <person name="Vasconcelos A.T.R."/>
        </authorList>
    </citation>
    <scope>NUCLEOTIDE SEQUENCE</scope>
    <source>
        <tissue evidence="1">Muscle</tissue>
    </source>
</reference>
<comment type="caution">
    <text evidence="1">The sequence shown here is derived from an EMBL/GenBank/DDBJ whole genome shotgun (WGS) entry which is preliminary data.</text>
</comment>
<name>A0ABQ9D2H0_9PASS</name>
<dbReference type="EMBL" id="WHWB01034117">
    <property type="protein sequence ID" value="KAJ7413817.1"/>
    <property type="molecule type" value="Genomic_DNA"/>
</dbReference>
<keyword evidence="2" id="KW-1185">Reference proteome</keyword>
<proteinExistence type="predicted"/>
<organism evidence="1 2">
    <name type="scientific">Willisornis vidua</name>
    <name type="common">Xingu scale-backed antbird</name>
    <dbReference type="NCBI Taxonomy" id="1566151"/>
    <lineage>
        <taxon>Eukaryota</taxon>
        <taxon>Metazoa</taxon>
        <taxon>Chordata</taxon>
        <taxon>Craniata</taxon>
        <taxon>Vertebrata</taxon>
        <taxon>Euteleostomi</taxon>
        <taxon>Archelosauria</taxon>
        <taxon>Archosauria</taxon>
        <taxon>Dinosauria</taxon>
        <taxon>Saurischia</taxon>
        <taxon>Theropoda</taxon>
        <taxon>Coelurosauria</taxon>
        <taxon>Aves</taxon>
        <taxon>Neognathae</taxon>
        <taxon>Neoaves</taxon>
        <taxon>Telluraves</taxon>
        <taxon>Australaves</taxon>
        <taxon>Passeriformes</taxon>
        <taxon>Thamnophilidae</taxon>
        <taxon>Willisornis</taxon>
    </lineage>
</organism>
<evidence type="ECO:0000313" key="2">
    <source>
        <dbReference type="Proteomes" id="UP001145742"/>
    </source>
</evidence>
<accession>A0ABQ9D2H0</accession>